<evidence type="ECO:0000313" key="3">
    <source>
        <dbReference type="Proteomes" id="UP000216446"/>
    </source>
</evidence>
<keyword evidence="3" id="KW-1185">Reference proteome</keyword>
<sequence>MPTCPRCVLFALLLGVLAFSGCDTNNPGSSLTEVQGVYAITELSFNPDQPEVLADIDVLAGLRAGATIEVVGDGQAVVRFERIGSASQLVIGTARATSRLVSVTARTDADAGKLERILLPAAFSLNRDEVNANRLSANIDVDGVDLEAYDPQYGSLNDVSGRLTITLNRTNP</sequence>
<dbReference type="EMBL" id="MQWB01000001">
    <property type="protein sequence ID" value="OZC04391.1"/>
    <property type="molecule type" value="Genomic_DNA"/>
</dbReference>
<feature type="chain" id="PRO_5012966466" description="Auto-transporter adhesin head GIN domain-containing protein" evidence="1">
    <location>
        <begin position="21"/>
        <end position="172"/>
    </location>
</feature>
<feature type="signal peptide" evidence="1">
    <location>
        <begin position="1"/>
        <end position="20"/>
    </location>
</feature>
<gene>
    <name evidence="2" type="ORF">BSZ36_16225</name>
</gene>
<comment type="caution">
    <text evidence="2">The sequence shown here is derived from an EMBL/GenBank/DDBJ whole genome shotgun (WGS) entry which is preliminary data.</text>
</comment>
<reference evidence="2 3" key="1">
    <citation type="submission" date="2016-11" db="EMBL/GenBank/DDBJ databases">
        <title>Study of marine rhodopsin-containing bacteria.</title>
        <authorList>
            <person name="Yoshizawa S."/>
            <person name="Kumagai Y."/>
            <person name="Kogure K."/>
        </authorList>
    </citation>
    <scope>NUCLEOTIDE SEQUENCE [LARGE SCALE GENOMIC DNA]</scope>
    <source>
        <strain evidence="2 3">SG-29</strain>
    </source>
</reference>
<evidence type="ECO:0000313" key="2">
    <source>
        <dbReference type="EMBL" id="OZC04391.1"/>
    </source>
</evidence>
<accession>A0A259U335</accession>
<evidence type="ECO:0008006" key="4">
    <source>
        <dbReference type="Google" id="ProtNLM"/>
    </source>
</evidence>
<dbReference type="PROSITE" id="PS51257">
    <property type="entry name" value="PROKAR_LIPOPROTEIN"/>
    <property type="match status" value="1"/>
</dbReference>
<keyword evidence="1" id="KW-0732">Signal</keyword>
<dbReference type="RefSeq" id="WP_094550807.1">
    <property type="nucleotide sequence ID" value="NZ_MQWB01000001.1"/>
</dbReference>
<dbReference type="AlphaFoldDB" id="A0A259U335"/>
<name>A0A259U335_9BACT</name>
<dbReference type="OrthoDB" id="9849820at2"/>
<protein>
    <recommendedName>
        <fullName evidence="4">Auto-transporter adhesin head GIN domain-containing protein</fullName>
    </recommendedName>
</protein>
<dbReference type="Proteomes" id="UP000216446">
    <property type="component" value="Unassembled WGS sequence"/>
</dbReference>
<proteinExistence type="predicted"/>
<organism evidence="2 3">
    <name type="scientific">Rubricoccus marinus</name>
    <dbReference type="NCBI Taxonomy" id="716817"/>
    <lineage>
        <taxon>Bacteria</taxon>
        <taxon>Pseudomonadati</taxon>
        <taxon>Rhodothermota</taxon>
        <taxon>Rhodothermia</taxon>
        <taxon>Rhodothermales</taxon>
        <taxon>Rubricoccaceae</taxon>
        <taxon>Rubricoccus</taxon>
    </lineage>
</organism>
<dbReference type="InParanoid" id="A0A259U335"/>
<evidence type="ECO:0000256" key="1">
    <source>
        <dbReference type="SAM" id="SignalP"/>
    </source>
</evidence>